<dbReference type="GO" id="GO:0008380">
    <property type="term" value="P:RNA splicing"/>
    <property type="evidence" value="ECO:0007669"/>
    <property type="project" value="UniProtKB-KW"/>
</dbReference>
<dbReference type="GO" id="GO:0003723">
    <property type="term" value="F:RNA binding"/>
    <property type="evidence" value="ECO:0007669"/>
    <property type="project" value="TreeGrafter"/>
</dbReference>
<dbReference type="GO" id="GO:0005634">
    <property type="term" value="C:nucleus"/>
    <property type="evidence" value="ECO:0007669"/>
    <property type="project" value="UniProtKB-SubCell"/>
</dbReference>
<keyword evidence="5" id="KW-0539">Nucleus</keyword>
<dbReference type="Pfam" id="PF15912">
    <property type="entry name" value="VIR_N"/>
    <property type="match status" value="1"/>
</dbReference>
<evidence type="ECO:0000256" key="3">
    <source>
        <dbReference type="ARBA" id="ARBA00022664"/>
    </source>
</evidence>
<evidence type="ECO:0000256" key="2">
    <source>
        <dbReference type="ARBA" id="ARBA00008371"/>
    </source>
</evidence>
<comment type="similarity">
    <text evidence="2">Belongs to the vir family.</text>
</comment>
<dbReference type="GO" id="GO:0006397">
    <property type="term" value="P:mRNA processing"/>
    <property type="evidence" value="ECO:0007669"/>
    <property type="project" value="UniProtKB-KW"/>
</dbReference>
<keyword evidence="3" id="KW-0507">mRNA processing</keyword>
<dbReference type="OrthoDB" id="2011702at2759"/>
<keyword evidence="4" id="KW-0508">mRNA splicing</keyword>
<dbReference type="InterPro" id="IPR031801">
    <property type="entry name" value="VIR_N"/>
</dbReference>
<organism evidence="7 8">
    <name type="scientific">Apostasia shenzhenica</name>
    <dbReference type="NCBI Taxonomy" id="1088818"/>
    <lineage>
        <taxon>Eukaryota</taxon>
        <taxon>Viridiplantae</taxon>
        <taxon>Streptophyta</taxon>
        <taxon>Embryophyta</taxon>
        <taxon>Tracheophyta</taxon>
        <taxon>Spermatophyta</taxon>
        <taxon>Magnoliopsida</taxon>
        <taxon>Liliopsida</taxon>
        <taxon>Asparagales</taxon>
        <taxon>Orchidaceae</taxon>
        <taxon>Apostasioideae</taxon>
        <taxon>Apostasia</taxon>
    </lineage>
</organism>
<dbReference type="Proteomes" id="UP000236161">
    <property type="component" value="Unassembled WGS sequence"/>
</dbReference>
<dbReference type="STRING" id="1088818.A0A2I0B7D9"/>
<evidence type="ECO:0000256" key="5">
    <source>
        <dbReference type="ARBA" id="ARBA00023242"/>
    </source>
</evidence>
<accession>A0A2I0B7D9</accession>
<feature type="domain" description="Virilizer N-terminal" evidence="6">
    <location>
        <begin position="63"/>
        <end position="176"/>
    </location>
</feature>
<evidence type="ECO:0000313" key="8">
    <source>
        <dbReference type="Proteomes" id="UP000236161"/>
    </source>
</evidence>
<gene>
    <name evidence="7" type="ORF">AXF42_Ash017002</name>
</gene>
<evidence type="ECO:0000256" key="4">
    <source>
        <dbReference type="ARBA" id="ARBA00023187"/>
    </source>
</evidence>
<dbReference type="EMBL" id="KZ451907">
    <property type="protein sequence ID" value="PKA63718.1"/>
    <property type="molecule type" value="Genomic_DNA"/>
</dbReference>
<sequence length="1309" mass="144872">MSPWVPVFRWEDWLAPSCCQEGQSECWLSGGSRRPSLYDDVTLLSKRFFQCENRDMGRPEPCILFAQTITHPQLDEYVDEVLFAEPVVITACEFLEQNAPLSLPSFSLTGATSPPSFAMEMFVHCEGESRFRRICHPFLYSHSSSNVLEVEAIVTSHLVVRGCYRSITLIVYGNTAEDLGQFNIDFDLDNSLATMVSPLEGKLEDLPPALLSNKLSLEDLISSTKSFSLPVFDSDLSSEMRQFLYLVLKICQISDDDGDIVLKIVRTVVSAVHSHVTNGDCGMVVSGDERLCSTMHDGKDLKKVLPVLSGARNDLVEIYRCLQTPTGNASQLQVAILYPDSPVATSELLVEMLYQQFPFFRKYASIDLPKLYQNKKLILGLSMVLLVCSARKSCFHFINGGGIEQVVTLLGDETLSSTALQLLILGVIENATRHAVGCEAFLGWWPRNEQNVPTAKSEGYSNLLKLLLRKQRHDVASLASCILQRLRCYEVACRYESSVLSVVVDCTSDFLSEVDTVNSLMLTASQIKTIMKLLNLSGPVDDPSPDAVARRSLGLGKTDGLLSYKTTSNYIALSKYGFSKLDFDVHLLSLLKERGFFPLSAALLSCPSLHSATGRATEIFVEIAVLIELLLLSLLFCRSGLIFLLLQPEVTSTIILSLQSFESKSAVECTTLRQAAVLISKGFFCHPQEVAMIMEIHIRVGNAIDHLLSAKSFSDELLWVLWELCRIARSDCGREAILSIAYFPEVISVLLEALHSFNDSELLSSTDGTSQLGLATFHSAAEIFEILVADSTATSLRAWIGHAMELHKALHLPSPGSHRKDAPTRLLEWIDAGVVYNKNGAIGLLRYAAVLASGGDAHLSSTSVLVSDSIDVENVVGDTSNASDSQVLDILLGKLVNDKSFDGITLQNTSVVQLTTAIRILLFISDNPDVAAFLFEEGAVTLIYVVLVNCKCMLENSSSTYDYLVDGAECNSTSDLLLERTHDQSLADLIIPSLGLLINLLKQLQETKEQYRNKKLLNGLLRLHREVSPRLAAYATDFSSQYPQLVLGLGAICNLITSALAFWPIFGWIPGLFHCLLESVQATSSLALGPKDACSVSDLFPEEGIWFWRNGIPPLSSVSTLNIETLLGIEVAKDIRWYLHPEHLTVLLVRLTPLLERIAQIVLHFSFTTLTVIKDMLRVFIIRIACQKVECADVLLRPLISWIEHAISEETISDMDIFKVVYGSLNFVASLLEHPRAKVLLLNTSSIMVLVHALKRCGDAWNTDEKMNPENKFSHKNPTSILCWCMPLLKSLALIFEPPSIELAKLYDE</sequence>
<protein>
    <recommendedName>
        <fullName evidence="6">Virilizer N-terminal domain-containing protein</fullName>
    </recommendedName>
</protein>
<evidence type="ECO:0000313" key="7">
    <source>
        <dbReference type="EMBL" id="PKA63718.1"/>
    </source>
</evidence>
<name>A0A2I0B7D9_9ASPA</name>
<reference evidence="7 8" key="1">
    <citation type="journal article" date="2017" name="Nature">
        <title>The Apostasia genome and the evolution of orchids.</title>
        <authorList>
            <person name="Zhang G.Q."/>
            <person name="Liu K.W."/>
            <person name="Li Z."/>
            <person name="Lohaus R."/>
            <person name="Hsiao Y.Y."/>
            <person name="Niu S.C."/>
            <person name="Wang J.Y."/>
            <person name="Lin Y.C."/>
            <person name="Xu Q."/>
            <person name="Chen L.J."/>
            <person name="Yoshida K."/>
            <person name="Fujiwara S."/>
            <person name="Wang Z.W."/>
            <person name="Zhang Y.Q."/>
            <person name="Mitsuda N."/>
            <person name="Wang M."/>
            <person name="Liu G.H."/>
            <person name="Pecoraro L."/>
            <person name="Huang H.X."/>
            <person name="Xiao X.J."/>
            <person name="Lin M."/>
            <person name="Wu X.Y."/>
            <person name="Wu W.L."/>
            <person name="Chen Y.Y."/>
            <person name="Chang S.B."/>
            <person name="Sakamoto S."/>
            <person name="Ohme-Takagi M."/>
            <person name="Yagi M."/>
            <person name="Zeng S.J."/>
            <person name="Shen C.Y."/>
            <person name="Yeh C.M."/>
            <person name="Luo Y.B."/>
            <person name="Tsai W.C."/>
            <person name="Van de Peer Y."/>
            <person name="Liu Z.J."/>
        </authorList>
    </citation>
    <scope>NUCLEOTIDE SEQUENCE [LARGE SCALE GENOMIC DNA]</scope>
    <source>
        <strain evidence="8">cv. Shenzhen</strain>
        <tissue evidence="7">Stem</tissue>
    </source>
</reference>
<dbReference type="PANTHER" id="PTHR23185:SF0">
    <property type="entry name" value="PROTEIN VIRILIZER HOMOLOG"/>
    <property type="match status" value="1"/>
</dbReference>
<proteinExistence type="inferred from homology"/>
<evidence type="ECO:0000256" key="1">
    <source>
        <dbReference type="ARBA" id="ARBA00004123"/>
    </source>
</evidence>
<dbReference type="GO" id="GO:0036396">
    <property type="term" value="C:RNA N6-methyladenosine methyltransferase complex"/>
    <property type="evidence" value="ECO:0007669"/>
    <property type="project" value="TreeGrafter"/>
</dbReference>
<dbReference type="InterPro" id="IPR026736">
    <property type="entry name" value="Virilizer"/>
</dbReference>
<comment type="subcellular location">
    <subcellularLocation>
        <location evidence="1">Nucleus</location>
    </subcellularLocation>
</comment>
<evidence type="ECO:0000259" key="6">
    <source>
        <dbReference type="Pfam" id="PF15912"/>
    </source>
</evidence>
<dbReference type="PANTHER" id="PTHR23185">
    <property type="entry name" value="PROTEIN VIRILIZER HOMOLOG"/>
    <property type="match status" value="1"/>
</dbReference>
<keyword evidence="8" id="KW-1185">Reference proteome</keyword>